<protein>
    <submittedName>
        <fullName evidence="1">Myosin-11 isoform X1</fullName>
    </submittedName>
</protein>
<keyword evidence="2" id="KW-1185">Reference proteome</keyword>
<gene>
    <name evidence="1" type="ORF">OWV82_017040</name>
</gene>
<reference evidence="1 2" key="1">
    <citation type="journal article" date="2023" name="Science">
        <title>Complex scaffold remodeling in plant triterpene biosynthesis.</title>
        <authorList>
            <person name="De La Pena R."/>
            <person name="Hodgson H."/>
            <person name="Liu J.C."/>
            <person name="Stephenson M.J."/>
            <person name="Martin A.C."/>
            <person name="Owen C."/>
            <person name="Harkess A."/>
            <person name="Leebens-Mack J."/>
            <person name="Jimenez L.E."/>
            <person name="Osbourn A."/>
            <person name="Sattely E.S."/>
        </authorList>
    </citation>
    <scope>NUCLEOTIDE SEQUENCE [LARGE SCALE GENOMIC DNA]</scope>
    <source>
        <strain evidence="2">cv. JPN11</strain>
        <tissue evidence="1">Leaf</tissue>
    </source>
</reference>
<comment type="caution">
    <text evidence="1">The sequence shown here is derived from an EMBL/GenBank/DDBJ whole genome shotgun (WGS) entry which is preliminary data.</text>
</comment>
<sequence length="1754" mass="197918">MSESYESNGPDVSESSVNQEGGAMVGMHNAESKDDLFVDASDDLDDARNADNRESIASNETETSNSEEKHANMEENHLVEADNGSGDDHLLVDEVERLRDLLDKTISERDSMEKDYKEERESFAGELANLRHQLKVFTNKEHLLGENDGESGDVVSVKEEGENGGRSQVGDAPLHELMSECSQFLSSAWEERLKNESEIRELNAVLYKKDQEIEDLNAKITELSVSHDVAATYLNSAAGIASEAQLEKDQYVEIVADRMSSYLAMVVYQEELLDNSIFGKISHVEKSTYILIEKYNQILYEIYQLGQCLSKTDPDLRVQEQFGTVFAAAREELLELKRREVELVEKVSHLEDENRKLVKQVEKDKENVEAVNVELSKTRTELEQEKMRCTNTKEKLSMAVTKGKALVQQRDSLKQSLADKTRELEKCLAELQEKSSALQAAEQSKEEFLRSENLVASLQETLQQSDLILEKSQEVLSEADVPEELQSLDMVEKIKWLVNKTNELKVVSLEESFYQAKDETNLLLDQLDRMKEAARNEIDRLSASLSAELQEKDYIRKELDDLLCIYEDVVKKADKVSLEKDDMVRVLLEESGTTMEDQDAIYHTSSDLATLIYKCIRNIRTQTSASSDTSRADSEMLERMQSLLYVRNHELMLCEQILEEETVARLQLNDLSNKLRLACEKLGALKEEKHSLLKDLERSEEKSAFVREKLSMAIKKGKGLVQDRENLKLQLDEKNKEIEKLKLNLQQQEFTVSECRDQINRLSKDLDCIPKLEADLISMRDQRDHLEQFLAESNNLLQKVIESVDRIILPVDSTFEEPVEKVNWIAGFINECQDTKTHLEQELGNVKQEASTLASNLAEAQERVKSLEDALSVAEDKITQLADEKREVEAGKINAEQELGKAIEEAHIQASKFSEACATRKSLEDELSAAENNMSLLISEKEEAQASRAAAVKELEQEREELASQTSKLTEAYKTIKSLEDALSQVEANVAMLTQQNNVEQIGRTTLENELQELKDDVESQAVNLADAHATIKSLEDALLKAENDSSVLEGEKKIAEQEVSALNSKLNACMEELAGTSGSLESRSIELIGHLNDLQMHMKDERLFSTVKQCFERKIEGLQNLDLIIEDIRDGVVGKRSTTIEENLNVTKSLANDLDNIEIDNSEVTLADANNISSCFRKTAEGFQMRNKILTNKFEYFSTSVDGFIATLLRKMQTIRDEVVSMTESMESLEQKVKDLEVYKEEQEEAMVTLQNDVTVLLSVCSDATRVLQFEVKNNLLELKSVPDLEKLNHAFSQEEREAGGYDRIEHQKSIHGNIYIETAEKLLVSVRKAQTVIKFFDMTSNVAASTIQDLQKKLQEATTNFEKAIDERDLHQNKVSELETDVVALEHSCRELRLKAEDYQAKQEKLKEKEAEISLLYDRLSMKEQEAEGLLLSPSQMRILFEKVNGIEIPYATSVADVELESSANVKKLFSIINSVTKLQHQINLSEHEKQGLQSILSTQTAEIEHLKGEIETHIRNKPDIEKMEMEFSEFTFGLEKVVNMLGGNEIVVDQKSASPKGLLTMLEKQIMALHSEAENSKSKVQELDSKLLGSQKVVDELTAKVNLLEDSLHGTTVQPEIVQERSIFEAPSLPTGSEISEVEDVGTRGQKKISPVSSAAHARTMRKGSTDHLTINIDSESAHLINSEETDEDKGHVFKSLNTSGLVPKQGKMIADRIDGIWVSGGRVLMSRPGARLGLIAYWLFLHMWLLGTIL</sequence>
<name>A0ACC1XJS4_MELAZ</name>
<accession>A0ACC1XJS4</accession>
<proteinExistence type="predicted"/>
<evidence type="ECO:0000313" key="2">
    <source>
        <dbReference type="Proteomes" id="UP001164539"/>
    </source>
</evidence>
<evidence type="ECO:0000313" key="1">
    <source>
        <dbReference type="EMBL" id="KAJ4710939.1"/>
    </source>
</evidence>
<dbReference type="Proteomes" id="UP001164539">
    <property type="component" value="Chromosome 9"/>
</dbReference>
<organism evidence="1 2">
    <name type="scientific">Melia azedarach</name>
    <name type="common">Chinaberry tree</name>
    <dbReference type="NCBI Taxonomy" id="155640"/>
    <lineage>
        <taxon>Eukaryota</taxon>
        <taxon>Viridiplantae</taxon>
        <taxon>Streptophyta</taxon>
        <taxon>Embryophyta</taxon>
        <taxon>Tracheophyta</taxon>
        <taxon>Spermatophyta</taxon>
        <taxon>Magnoliopsida</taxon>
        <taxon>eudicotyledons</taxon>
        <taxon>Gunneridae</taxon>
        <taxon>Pentapetalae</taxon>
        <taxon>rosids</taxon>
        <taxon>malvids</taxon>
        <taxon>Sapindales</taxon>
        <taxon>Meliaceae</taxon>
        <taxon>Melia</taxon>
    </lineage>
</organism>
<dbReference type="EMBL" id="CM051402">
    <property type="protein sequence ID" value="KAJ4710939.1"/>
    <property type="molecule type" value="Genomic_DNA"/>
</dbReference>